<protein>
    <submittedName>
        <fullName evidence="1">Uncharacterized protein</fullName>
    </submittedName>
</protein>
<dbReference type="AlphaFoldDB" id="A0A7J3I7R5"/>
<organism evidence="1">
    <name type="scientific">Ignisphaera aggregans</name>
    <dbReference type="NCBI Taxonomy" id="334771"/>
    <lineage>
        <taxon>Archaea</taxon>
        <taxon>Thermoproteota</taxon>
        <taxon>Thermoprotei</taxon>
        <taxon>Desulfurococcales</taxon>
        <taxon>Desulfurococcaceae</taxon>
        <taxon>Ignisphaera</taxon>
    </lineage>
</organism>
<comment type="caution">
    <text evidence="1">The sequence shown here is derived from an EMBL/GenBank/DDBJ whole genome shotgun (WGS) entry which is preliminary data.</text>
</comment>
<proteinExistence type="predicted"/>
<sequence>MHRCQSYRMDVFTEYEEEYTWGIALYIEVSIDYSVNSVTVCQHPTLTVVQDLKQFARSISGIRGDEFTVAEDIAEMLDSVFSDWRKDFEVVLRRGSVLIIVYLQRSSRPSRVGSVFILLTSSPP</sequence>
<dbReference type="EMBL" id="DTAI01000126">
    <property type="protein sequence ID" value="HGN36769.1"/>
    <property type="molecule type" value="Genomic_DNA"/>
</dbReference>
<accession>A0A7J3I7R5</accession>
<name>A0A7J3I7R5_9CREN</name>
<gene>
    <name evidence="1" type="ORF">ENT87_04370</name>
</gene>
<reference evidence="1" key="1">
    <citation type="journal article" date="2020" name="mSystems">
        <title>Genome- and Community-Level Interaction Insights into Carbon Utilization and Element Cycling Functions of Hydrothermarchaeota in Hydrothermal Sediment.</title>
        <authorList>
            <person name="Zhou Z."/>
            <person name="Liu Y."/>
            <person name="Xu W."/>
            <person name="Pan J."/>
            <person name="Luo Z.H."/>
            <person name="Li M."/>
        </authorList>
    </citation>
    <scope>NUCLEOTIDE SEQUENCE [LARGE SCALE GENOMIC DNA]</scope>
    <source>
        <strain evidence="1">SpSt-618</strain>
    </source>
</reference>
<evidence type="ECO:0000313" key="1">
    <source>
        <dbReference type="EMBL" id="HGN36769.1"/>
    </source>
</evidence>